<evidence type="ECO:0000256" key="9">
    <source>
        <dbReference type="ARBA" id="ARBA00023136"/>
    </source>
</evidence>
<keyword evidence="16" id="KW-1185">Reference proteome</keyword>
<evidence type="ECO:0000313" key="16">
    <source>
        <dbReference type="Proteomes" id="UP001428341"/>
    </source>
</evidence>
<feature type="transmembrane region" description="Helical" evidence="12">
    <location>
        <begin position="1031"/>
        <end position="1050"/>
    </location>
</feature>
<dbReference type="Gene3D" id="3.80.10.10">
    <property type="entry name" value="Ribonuclease Inhibitor"/>
    <property type="match status" value="11"/>
</dbReference>
<keyword evidence="5 12" id="KW-0812">Transmembrane</keyword>
<dbReference type="PANTHER" id="PTHR48061">
    <property type="entry name" value="LEUCINE-RICH REPEAT RECEPTOR PROTEIN KINASE EMS1-LIKE-RELATED"/>
    <property type="match status" value="1"/>
</dbReference>
<organism evidence="15 16">
    <name type="scientific">Citrus x changshan-huyou</name>
    <dbReference type="NCBI Taxonomy" id="2935761"/>
    <lineage>
        <taxon>Eukaryota</taxon>
        <taxon>Viridiplantae</taxon>
        <taxon>Streptophyta</taxon>
        <taxon>Embryophyta</taxon>
        <taxon>Tracheophyta</taxon>
        <taxon>Spermatophyta</taxon>
        <taxon>Magnoliopsida</taxon>
        <taxon>eudicotyledons</taxon>
        <taxon>Gunneridae</taxon>
        <taxon>Pentapetalae</taxon>
        <taxon>rosids</taxon>
        <taxon>malvids</taxon>
        <taxon>Sapindales</taxon>
        <taxon>Rutaceae</taxon>
        <taxon>Aurantioideae</taxon>
        <taxon>Citrus</taxon>
    </lineage>
</organism>
<evidence type="ECO:0000313" key="15">
    <source>
        <dbReference type="EMBL" id="KAK9193562.1"/>
    </source>
</evidence>
<evidence type="ECO:0000259" key="14">
    <source>
        <dbReference type="Pfam" id="PF08263"/>
    </source>
</evidence>
<evidence type="ECO:0000256" key="8">
    <source>
        <dbReference type="ARBA" id="ARBA00022989"/>
    </source>
</evidence>
<proteinExistence type="inferred from homology"/>
<feature type="signal peptide" evidence="13">
    <location>
        <begin position="1"/>
        <end position="18"/>
    </location>
</feature>
<dbReference type="Pfam" id="PF08263">
    <property type="entry name" value="LRRNT_2"/>
    <property type="match status" value="2"/>
</dbReference>
<dbReference type="InterPro" id="IPR032675">
    <property type="entry name" value="LRR_dom_sf"/>
</dbReference>
<keyword evidence="8 12" id="KW-1133">Transmembrane helix</keyword>
<dbReference type="Pfam" id="PF13855">
    <property type="entry name" value="LRR_8"/>
    <property type="match status" value="6"/>
</dbReference>
<evidence type="ECO:0000256" key="4">
    <source>
        <dbReference type="ARBA" id="ARBA00022614"/>
    </source>
</evidence>
<keyword evidence="4" id="KW-0433">Leucine-rich repeat</keyword>
<dbReference type="SUPFAM" id="SSF52058">
    <property type="entry name" value="L domain-like"/>
    <property type="match status" value="6"/>
</dbReference>
<sequence>MSVLQLSWLFFIPLLTNFGGINMVLVSGQCQSDQQSLLLQMKSRLTFDSSVSFRMVQWSQSNDCCTWSGVDCDEAGRVIGLDLSEESISAGIDNSSSLFSLKYLQSLNLAFNMFNATEIPSGLGNLTNLTTLNLSNAGFAGQIPIQVSGMTRLVTLDLSGMYFVRAPLKLENPNLSGLLQNLAELRELYLDGVNISAPGIEWCQALSSLVPKLQVLSLSGCFLSGPVDPSLSNLRSLSVIRLDMNDLYSPVPEFLADFSNLTSLYLSSCGLHGAFPEKILQLPTLETLDLSYNELLQGSLPDFHQNLSLETLILSATNFSGILPDSIKNLKNLSRVEFYLCNFNGPIPTSMSDLSQLVYLDMSFNHFSGPIPSLHMFRNLAYLDLSYNIFTGGISSIGWEQLLNLFHVDLSHNNLGGSIPQSLFELPMVQHLLLADNQFDGHVTEISNASSSLLDTLDLSDNNLEGPIPLSFFELKNLKILLLSSNKFVGTIELDAIQRLRNLFRLDLSYNRLAVVAGSSVYCFPPLLTTLSLASCKLSAIPNLRKQTQLYHLDLSDNQISGEIPNWLWKIGKDSFNHLNLSHNLLVSLEQPYSISDLTSLSVLDLHSNQIQGKIPPLPPNAAYVDYSGNNFTSSIPVDIGSFMSLSIFFSFSKNSLTGVIPESICNATNLLVLDLSYNYLSGMIPTCLINMSDSQLGVLNLRRNNLNGTVSATFPANCSLRTLDLNGNQLEGMVPKSLANCSVLEILDLGNNQFDDTFPCWVKNASRLHVLILRSNNFFGNISCPRYNVSWPMLQIIDLASNKFSGRLPQKWLLNLEAMMVDEGRSQSELKHLQYRFLNLSQAYYQDAITVTIKGLEMKLAKILNIFTSIDFSRNNFEGPIPEEMGLLQSLCALNLSHNALTGSIPSLIGNLREIESLDLSMNNLSGTIPAQLASLNFLSVLNLSYNHLVGRIPTSTQLQSFLATSFEGNDRLWGPPLNVYPTNSSKALPSAPASTDEIDWFFMAMAIGFAVGFGSVVAPLMFSRKLSWLFLLTMLTNFGGINMVLVSGQCQSDQQSLLLQMKSSLVFNSSLSFRMVQWSQSNDCCTWSGVDCDEAGRVIGLDLSEESISAGIDNSSPLFSLKYLQSLNLAFNMFNATEIPSGLGSLTNLTNLNLSNAGFAGQIPIQVSGMTRLVTLDLSSLNRFGAPLKLENPNLSGLLQNLAELRELYLDGANISAPGIEWCQALSSLVPKLQVLGLSSCYLSGPIHPSLAKLQSLSVIRLDQNDLLSPVPEFLADFFNLTSLRLSHSRLNGTFPEKILQVHTLETLDLSGNSLLQGSLPDFPKNSSLRTLMLSNTNFSGVLPDSIGNLKNLSRLDLALCYFDGSIPTSLANLTQLVYLDLSFNKFVGPIPSLHMSKNLTHLDLSYNALPGAISSTDWEHLSNLVYVDLRYNSLNGSIPGSLFSLPMLQQLQLAENKFGGLIPEFSNASSSALDTIDLSGNRLEGPIPMSIFDLRNLKILILSSNKLNGTVQLAAIQRLHNLAKLELSYNNLTVNAGSDSSFPSQVRTLRLASCKLRVIPNLKNQSKLFNLDLSDNQISGEIPNWVWEIGNVSLQYLNLSHNLLSSLQRPFSISDLSPITVLDLHSNQLQGNIPYPPPKAVLVDYSNNSFTSSIPDDIGNFVSFTLFFSLSNNTITGVIPETLCRAKYLLVLDLSKNKLSGKMPTCLIKMSEILGVLNLRGNSLSGTLSVTFPGNCGLHTLDLNGNQLGGTVPKSLANCRNLVVLDLGNNKIRDTFPWWLENISSLRVLVLRSNSFYGNISCRENGDSWPKLQIVDLASNNFGGRVPQKCITSWKAMMSDEDEAQSNFKDVHFEFLKIADFYYQDAVTVTSKGLEMELVKILSIFTSIDFSRNNFDGPIPEEIGRLKSLHGLNLSQNALTGPIPSAIGNLQQLESLDLSMNHLSGQIPIQLANLTFLSFLNLSHNNLVGKIPISTQLQSFLATSFEGNKGLCGPPLNVCRTNSSKALPSSPASTDEIDWFFIAMAIEFVVGFGSVVAPLMFSRKVNKWYNNLINRIINCRFCV</sequence>
<dbReference type="GO" id="GO:0005886">
    <property type="term" value="C:plasma membrane"/>
    <property type="evidence" value="ECO:0007669"/>
    <property type="project" value="UniProtKB-SubCell"/>
</dbReference>
<feature type="transmembrane region" description="Helical" evidence="12">
    <location>
        <begin position="2022"/>
        <end position="2044"/>
    </location>
</feature>
<feature type="domain" description="Leucine-rich repeat-containing N-terminal plant-type" evidence="14">
    <location>
        <begin position="1055"/>
        <end position="1095"/>
    </location>
</feature>
<reference evidence="15 16" key="1">
    <citation type="submission" date="2024-05" db="EMBL/GenBank/DDBJ databases">
        <title>Haplotype-resolved chromosome-level genome assembly of Huyou (Citrus changshanensis).</title>
        <authorList>
            <person name="Miao C."/>
            <person name="Chen W."/>
            <person name="Wu Y."/>
            <person name="Wang L."/>
            <person name="Zhao S."/>
            <person name="Grierson D."/>
            <person name="Xu C."/>
            <person name="Chen K."/>
        </authorList>
    </citation>
    <scope>NUCLEOTIDE SEQUENCE [LARGE SCALE GENOMIC DNA]</scope>
    <source>
        <strain evidence="15">01-14</strain>
        <tissue evidence="15">Leaf</tissue>
    </source>
</reference>
<evidence type="ECO:0000256" key="11">
    <source>
        <dbReference type="ARBA" id="ARBA00023180"/>
    </source>
</evidence>
<feature type="chain" id="PRO_5042856428" description="Leucine-rich repeat-containing N-terminal plant-type domain-containing protein" evidence="13">
    <location>
        <begin position="19"/>
        <end position="2066"/>
    </location>
</feature>
<evidence type="ECO:0000256" key="13">
    <source>
        <dbReference type="SAM" id="SignalP"/>
    </source>
</evidence>
<feature type="domain" description="Leucine-rich repeat-containing N-terminal plant-type" evidence="14">
    <location>
        <begin position="33"/>
        <end position="73"/>
    </location>
</feature>
<evidence type="ECO:0000256" key="5">
    <source>
        <dbReference type="ARBA" id="ARBA00022692"/>
    </source>
</evidence>
<dbReference type="FunFam" id="3.80.10.10:FF:000095">
    <property type="entry name" value="LRR receptor-like serine/threonine-protein kinase GSO1"/>
    <property type="match status" value="1"/>
</dbReference>
<keyword evidence="11" id="KW-0325">Glycoprotein</keyword>
<comment type="subcellular location">
    <subcellularLocation>
        <location evidence="1">Cell membrane</location>
        <topology evidence="1">Single-pass type I membrane protein</topology>
    </subcellularLocation>
</comment>
<protein>
    <recommendedName>
        <fullName evidence="14">Leucine-rich repeat-containing N-terminal plant-type domain-containing protein</fullName>
    </recommendedName>
</protein>
<dbReference type="FunFam" id="3.80.10.10:FF:000213">
    <property type="entry name" value="Tyrosine-sulfated glycopeptide receptor 1"/>
    <property type="match status" value="2"/>
</dbReference>
<keyword evidence="3" id="KW-1003">Cell membrane</keyword>
<dbReference type="InterPro" id="IPR013210">
    <property type="entry name" value="LRR_N_plant-typ"/>
</dbReference>
<keyword evidence="9 12" id="KW-0472">Membrane</keyword>
<dbReference type="InterPro" id="IPR046956">
    <property type="entry name" value="RLP23-like"/>
</dbReference>
<dbReference type="InterPro" id="IPR003591">
    <property type="entry name" value="Leu-rich_rpt_typical-subtyp"/>
</dbReference>
<dbReference type="SMART" id="SM00365">
    <property type="entry name" value="LRR_SD22"/>
    <property type="match status" value="10"/>
</dbReference>
<dbReference type="InterPro" id="IPR001611">
    <property type="entry name" value="Leu-rich_rpt"/>
</dbReference>
<keyword evidence="7" id="KW-0677">Repeat</keyword>
<feature type="transmembrane region" description="Helical" evidence="12">
    <location>
        <begin position="1002"/>
        <end position="1024"/>
    </location>
</feature>
<accession>A0AAP0M032</accession>
<evidence type="ECO:0000256" key="10">
    <source>
        <dbReference type="ARBA" id="ARBA00023170"/>
    </source>
</evidence>
<keyword evidence="10" id="KW-0675">Receptor</keyword>
<evidence type="ECO:0000256" key="12">
    <source>
        <dbReference type="SAM" id="Phobius"/>
    </source>
</evidence>
<keyword evidence="6 13" id="KW-0732">Signal</keyword>
<evidence type="ECO:0000256" key="1">
    <source>
        <dbReference type="ARBA" id="ARBA00004251"/>
    </source>
</evidence>
<evidence type="ECO:0000256" key="7">
    <source>
        <dbReference type="ARBA" id="ARBA00022737"/>
    </source>
</evidence>
<dbReference type="EMBL" id="JBCGBO010000006">
    <property type="protein sequence ID" value="KAK9193562.1"/>
    <property type="molecule type" value="Genomic_DNA"/>
</dbReference>
<evidence type="ECO:0000256" key="6">
    <source>
        <dbReference type="ARBA" id="ARBA00022729"/>
    </source>
</evidence>
<comment type="caution">
    <text evidence="15">The sequence shown here is derived from an EMBL/GenBank/DDBJ whole genome shotgun (WGS) entry which is preliminary data.</text>
</comment>
<dbReference type="Pfam" id="PF00560">
    <property type="entry name" value="LRR_1"/>
    <property type="match status" value="12"/>
</dbReference>
<dbReference type="PANTHER" id="PTHR48061:SF2">
    <property type="entry name" value="RECEPTOR LIKE PROTEIN 30-LIKE"/>
    <property type="match status" value="1"/>
</dbReference>
<evidence type="ECO:0000256" key="2">
    <source>
        <dbReference type="ARBA" id="ARBA00009592"/>
    </source>
</evidence>
<dbReference type="FunFam" id="3.80.10.10:FF:000041">
    <property type="entry name" value="LRR receptor-like serine/threonine-protein kinase ERECTA"/>
    <property type="match status" value="2"/>
</dbReference>
<dbReference type="SMART" id="SM00369">
    <property type="entry name" value="LRR_TYP"/>
    <property type="match status" value="16"/>
</dbReference>
<evidence type="ECO:0000256" key="3">
    <source>
        <dbReference type="ARBA" id="ARBA00022475"/>
    </source>
</evidence>
<comment type="similarity">
    <text evidence="2">Belongs to the RLP family.</text>
</comment>
<dbReference type="Proteomes" id="UP001428341">
    <property type="component" value="Unassembled WGS sequence"/>
</dbReference>
<name>A0AAP0M032_9ROSI</name>
<gene>
    <name evidence="15" type="ORF">WN944_004259</name>
</gene>
<dbReference type="PROSITE" id="PS51450">
    <property type="entry name" value="LRR"/>
    <property type="match status" value="3"/>
</dbReference>